<dbReference type="EMBL" id="LR130779">
    <property type="protein sequence ID" value="VDN66488.1"/>
    <property type="molecule type" value="Genomic_DNA"/>
</dbReference>
<organism evidence="1">
    <name type="scientific">Ectopseudomonas oleovorans</name>
    <name type="common">Pseudomonas oleovorans</name>
    <dbReference type="NCBI Taxonomy" id="301"/>
    <lineage>
        <taxon>Bacteria</taxon>
        <taxon>Pseudomonadati</taxon>
        <taxon>Pseudomonadota</taxon>
        <taxon>Gammaproteobacteria</taxon>
        <taxon>Pseudomonadales</taxon>
        <taxon>Pseudomonadaceae</taxon>
        <taxon>Ectopseudomonas</taxon>
    </lineage>
</organism>
<protein>
    <submittedName>
        <fullName evidence="1">Uncharacterized protein</fullName>
    </submittedName>
</protein>
<evidence type="ECO:0000313" key="1">
    <source>
        <dbReference type="EMBL" id="VDN66488.1"/>
    </source>
</evidence>
<accession>A0A653BCU6</accession>
<name>A0A653BCU6_ECTOL</name>
<proteinExistence type="predicted"/>
<gene>
    <name evidence="1" type="ORF">POT9AD_5513</name>
</gene>
<sequence length="80" mass="8666">MCISSNVALAGWGIRRCRARGAVLDEKCSKDYSGFVQISQPPHMARAHSRQARRQALSSCTQAGRMAPLELHCCAAHGVV</sequence>
<reference evidence="1" key="1">
    <citation type="submission" date="2018-11" db="EMBL/GenBank/DDBJ databases">
        <authorList>
            <consortium name="Genoscope - CEA"/>
            <person name="William W."/>
        </authorList>
    </citation>
    <scope>NUCLEOTIDE SEQUENCE [LARGE SCALE GENOMIC DNA]</scope>
    <source>
        <strain evidence="1">T9AD</strain>
    </source>
</reference>
<dbReference type="AlphaFoldDB" id="A0A653BCU6"/>